<evidence type="ECO:0000313" key="2">
    <source>
        <dbReference type="Proteomes" id="UP000250166"/>
    </source>
</evidence>
<dbReference type="AlphaFoldDB" id="A0A2X3BFH4"/>
<accession>A0A2X3BFH4</accession>
<dbReference type="SUPFAM" id="SSF54001">
    <property type="entry name" value="Cysteine proteinases"/>
    <property type="match status" value="1"/>
</dbReference>
<dbReference type="EMBL" id="UAWL01000006">
    <property type="protein sequence ID" value="SQB99393.1"/>
    <property type="molecule type" value="Genomic_DNA"/>
</dbReference>
<sequence length="197" mass="22038">MPLASLATHSPIYSSAHSIRSISSARAIQDIRAYAQKGDIIFRKGLNFESKVIAELSHSLFSHVGMIVELEPLQIIHATTDDDKNHANQVIISTLEDFLAQGNIFALKRLNAPKSLRTQIAQDSLGFVGRAFVLDSSEGRLYCTSFLEGLIQAHYPLKLPYQRLILPALSGYYLFPQAFWESNDFVLIVAPFTLTWE</sequence>
<dbReference type="RefSeq" id="WP_081714840.1">
    <property type="nucleotide sequence ID" value="NZ_UAWL01000006.1"/>
</dbReference>
<dbReference type="InterPro" id="IPR024453">
    <property type="entry name" value="Peptidase_C92"/>
</dbReference>
<protein>
    <submittedName>
        <fullName evidence="1">Orthopoxvirus protein of uncharacterized function (DUF830)</fullName>
    </submittedName>
</protein>
<reference evidence="1 2" key="1">
    <citation type="submission" date="2018-06" db="EMBL/GenBank/DDBJ databases">
        <authorList>
            <consortium name="Pathogen Informatics"/>
            <person name="Doyle S."/>
        </authorList>
    </citation>
    <scope>NUCLEOTIDE SEQUENCE [LARGE SCALE GENOMIC DNA]</scope>
    <source>
        <strain evidence="1 2">NCTC13102</strain>
    </source>
</reference>
<dbReference type="Proteomes" id="UP000250166">
    <property type="component" value="Unassembled WGS sequence"/>
</dbReference>
<name>A0A2X3BFH4_9HELI</name>
<gene>
    <name evidence="1" type="ORF">NCTC13102_01727</name>
</gene>
<proteinExistence type="predicted"/>
<evidence type="ECO:0000313" key="1">
    <source>
        <dbReference type="EMBL" id="SQB99393.1"/>
    </source>
</evidence>
<dbReference type="Gene3D" id="3.90.1720.10">
    <property type="entry name" value="endopeptidase domain like (from Nostoc punctiforme)"/>
    <property type="match status" value="1"/>
</dbReference>
<organism evidence="1 2">
    <name type="scientific">Helicobacter fennelliae</name>
    <dbReference type="NCBI Taxonomy" id="215"/>
    <lineage>
        <taxon>Bacteria</taxon>
        <taxon>Pseudomonadati</taxon>
        <taxon>Campylobacterota</taxon>
        <taxon>Epsilonproteobacteria</taxon>
        <taxon>Campylobacterales</taxon>
        <taxon>Helicobacteraceae</taxon>
        <taxon>Helicobacter</taxon>
    </lineage>
</organism>
<dbReference type="Pfam" id="PF05708">
    <property type="entry name" value="Peptidase_C92"/>
    <property type="match status" value="1"/>
</dbReference>
<dbReference type="InterPro" id="IPR038765">
    <property type="entry name" value="Papain-like_cys_pep_sf"/>
</dbReference>